<evidence type="ECO:0000313" key="1">
    <source>
        <dbReference type="EMBL" id="KAH0466151.1"/>
    </source>
</evidence>
<organism evidence="1 2">
    <name type="scientific">Dendrobium chrysotoxum</name>
    <name type="common">Orchid</name>
    <dbReference type="NCBI Taxonomy" id="161865"/>
    <lineage>
        <taxon>Eukaryota</taxon>
        <taxon>Viridiplantae</taxon>
        <taxon>Streptophyta</taxon>
        <taxon>Embryophyta</taxon>
        <taxon>Tracheophyta</taxon>
        <taxon>Spermatophyta</taxon>
        <taxon>Magnoliopsida</taxon>
        <taxon>Liliopsida</taxon>
        <taxon>Asparagales</taxon>
        <taxon>Orchidaceae</taxon>
        <taxon>Epidendroideae</taxon>
        <taxon>Malaxideae</taxon>
        <taxon>Dendrobiinae</taxon>
        <taxon>Dendrobium</taxon>
    </lineage>
</organism>
<dbReference type="AlphaFoldDB" id="A0AAV7HB52"/>
<reference evidence="1 2" key="1">
    <citation type="journal article" date="2021" name="Hortic Res">
        <title>Chromosome-scale assembly of the Dendrobium chrysotoxum genome enhances the understanding of orchid evolution.</title>
        <authorList>
            <person name="Zhang Y."/>
            <person name="Zhang G.Q."/>
            <person name="Zhang D."/>
            <person name="Liu X.D."/>
            <person name="Xu X.Y."/>
            <person name="Sun W.H."/>
            <person name="Yu X."/>
            <person name="Zhu X."/>
            <person name="Wang Z.W."/>
            <person name="Zhao X."/>
            <person name="Zhong W.Y."/>
            <person name="Chen H."/>
            <person name="Yin W.L."/>
            <person name="Huang T."/>
            <person name="Niu S.C."/>
            <person name="Liu Z.J."/>
        </authorList>
    </citation>
    <scope>NUCLEOTIDE SEQUENCE [LARGE SCALE GENOMIC DNA]</scope>
    <source>
        <strain evidence="1">Lindl</strain>
    </source>
</reference>
<dbReference type="EMBL" id="JAGFBR010000006">
    <property type="protein sequence ID" value="KAH0466151.1"/>
    <property type="molecule type" value="Genomic_DNA"/>
</dbReference>
<name>A0AAV7HB52_DENCH</name>
<evidence type="ECO:0000313" key="2">
    <source>
        <dbReference type="Proteomes" id="UP000775213"/>
    </source>
</evidence>
<sequence>MTPLRNINSIQNSSTARITRPPFLCFLHLESLGSLDCPPSCLSSLSSFHELHINFVPWIRTLPTLPLLRELNIGHLANLHCLPSNLPESISFQRLENCQTSFPLCFLHLESLGSLDCPPFCVYSLSSFHEFHINSVPRILTLPTLPPLRELNLGHLANLHCLPSNLPSLFSLKKTKNQYGSKDPRIVKPPSLFVFSLSRKS</sequence>
<gene>
    <name evidence="1" type="ORF">IEQ34_006254</name>
</gene>
<comment type="caution">
    <text evidence="1">The sequence shown here is derived from an EMBL/GenBank/DDBJ whole genome shotgun (WGS) entry which is preliminary data.</text>
</comment>
<proteinExistence type="predicted"/>
<dbReference type="SUPFAM" id="SSF52058">
    <property type="entry name" value="L domain-like"/>
    <property type="match status" value="1"/>
</dbReference>
<dbReference type="Proteomes" id="UP000775213">
    <property type="component" value="Unassembled WGS sequence"/>
</dbReference>
<keyword evidence="2" id="KW-1185">Reference proteome</keyword>
<protein>
    <submittedName>
        <fullName evidence="1">Uncharacterized protein</fullName>
    </submittedName>
</protein>
<accession>A0AAV7HB52</accession>